<comment type="subcellular location">
    <subcellularLocation>
        <location evidence="1 7">Cell membrane</location>
        <topology evidence="1 7">Multi-pass membrane protein</topology>
    </subcellularLocation>
</comment>
<dbReference type="PROSITE" id="PS50928">
    <property type="entry name" value="ABC_TM1"/>
    <property type="match status" value="1"/>
</dbReference>
<proteinExistence type="inferred from homology"/>
<dbReference type="Gene3D" id="1.10.3720.10">
    <property type="entry name" value="MetI-like"/>
    <property type="match status" value="1"/>
</dbReference>
<evidence type="ECO:0000259" key="8">
    <source>
        <dbReference type="PROSITE" id="PS50928"/>
    </source>
</evidence>
<dbReference type="CDD" id="cd06261">
    <property type="entry name" value="TM_PBP2"/>
    <property type="match status" value="1"/>
</dbReference>
<name>A0A942E1G3_9HYPH</name>
<keyword evidence="6 7" id="KW-0472">Membrane</keyword>
<feature type="transmembrane region" description="Helical" evidence="7">
    <location>
        <begin position="128"/>
        <end position="153"/>
    </location>
</feature>
<accession>A0A942E1G3</accession>
<feature type="transmembrane region" description="Helical" evidence="7">
    <location>
        <begin position="252"/>
        <end position="273"/>
    </location>
</feature>
<feature type="transmembrane region" description="Helical" evidence="7">
    <location>
        <begin position="21"/>
        <end position="42"/>
    </location>
</feature>
<keyword evidence="2 7" id="KW-0813">Transport</keyword>
<dbReference type="GO" id="GO:0055085">
    <property type="term" value="P:transmembrane transport"/>
    <property type="evidence" value="ECO:0007669"/>
    <property type="project" value="InterPro"/>
</dbReference>
<reference evidence="9" key="1">
    <citation type="submission" date="2021-04" db="EMBL/GenBank/DDBJ databases">
        <title>Pseudaminobacter soli sp. nov., isolated from paddy soil contaminated by heavy metals.</title>
        <authorList>
            <person name="Zhang K."/>
        </authorList>
    </citation>
    <scope>NUCLEOTIDE SEQUENCE</scope>
    <source>
        <strain evidence="9">19-2017</strain>
    </source>
</reference>
<feature type="domain" description="ABC transmembrane type-1" evidence="8">
    <location>
        <begin position="80"/>
        <end position="273"/>
    </location>
</feature>
<protein>
    <submittedName>
        <fullName evidence="9">ABC transporter permease</fullName>
    </submittedName>
</protein>
<gene>
    <name evidence="9" type="ORF">KEU06_26150</name>
</gene>
<evidence type="ECO:0000313" key="9">
    <source>
        <dbReference type="EMBL" id="MBS3652089.1"/>
    </source>
</evidence>
<dbReference type="InterPro" id="IPR035906">
    <property type="entry name" value="MetI-like_sf"/>
</dbReference>
<evidence type="ECO:0000256" key="3">
    <source>
        <dbReference type="ARBA" id="ARBA00022475"/>
    </source>
</evidence>
<keyword evidence="5 7" id="KW-1133">Transmembrane helix</keyword>
<dbReference type="AlphaFoldDB" id="A0A942E1G3"/>
<dbReference type="RefSeq" id="WP_188257642.1">
    <property type="nucleotide sequence ID" value="NZ_JABVCF010000019.1"/>
</dbReference>
<dbReference type="Pfam" id="PF00528">
    <property type="entry name" value="BPD_transp_1"/>
    <property type="match status" value="1"/>
</dbReference>
<keyword evidence="3" id="KW-1003">Cell membrane</keyword>
<dbReference type="Proteomes" id="UP000680348">
    <property type="component" value="Unassembled WGS sequence"/>
</dbReference>
<evidence type="ECO:0000313" key="10">
    <source>
        <dbReference type="Proteomes" id="UP000680348"/>
    </source>
</evidence>
<dbReference type="InterPro" id="IPR000515">
    <property type="entry name" value="MetI-like"/>
</dbReference>
<dbReference type="EMBL" id="JAGWCR010000019">
    <property type="protein sequence ID" value="MBS3652089.1"/>
    <property type="molecule type" value="Genomic_DNA"/>
</dbReference>
<evidence type="ECO:0000256" key="5">
    <source>
        <dbReference type="ARBA" id="ARBA00022989"/>
    </source>
</evidence>
<feature type="transmembrane region" description="Helical" evidence="7">
    <location>
        <begin position="84"/>
        <end position="107"/>
    </location>
</feature>
<sequence length="280" mass="29854">MTRQERAQADPLQRRRIPISGVAGLMVIAAYLVVALFAPLIAPHGEAEIIGQALLPMGEGSLLGTDQLGRDVLSRLIYGARNTIGIAALTTALSFLVGGSLGLLAAVAPTWLELALSRIFDALMAIPYLILALVLLAVFGRNVTALVVILGLIDSTRVYRLARATAFPIVVSNYVTAARIRGESRSWIMFREILPNIIPPLVAEFGLRFSFVFLSISALSFLGVGIQPPTADWGSMVAENKTLIIYGSPAPLLPAAAIALLTVSINFVLDWLVNKAGGKQ</sequence>
<feature type="transmembrane region" description="Helical" evidence="7">
    <location>
        <begin position="201"/>
        <end position="226"/>
    </location>
</feature>
<evidence type="ECO:0000256" key="6">
    <source>
        <dbReference type="ARBA" id="ARBA00023136"/>
    </source>
</evidence>
<evidence type="ECO:0000256" key="2">
    <source>
        <dbReference type="ARBA" id="ARBA00022448"/>
    </source>
</evidence>
<dbReference type="PANTHER" id="PTHR43386:SF25">
    <property type="entry name" value="PEPTIDE ABC TRANSPORTER PERMEASE PROTEIN"/>
    <property type="match status" value="1"/>
</dbReference>
<dbReference type="SUPFAM" id="SSF161098">
    <property type="entry name" value="MetI-like"/>
    <property type="match status" value="1"/>
</dbReference>
<keyword evidence="10" id="KW-1185">Reference proteome</keyword>
<dbReference type="GO" id="GO:0005886">
    <property type="term" value="C:plasma membrane"/>
    <property type="evidence" value="ECO:0007669"/>
    <property type="project" value="UniProtKB-SubCell"/>
</dbReference>
<evidence type="ECO:0000256" key="4">
    <source>
        <dbReference type="ARBA" id="ARBA00022692"/>
    </source>
</evidence>
<organism evidence="9 10">
    <name type="scientific">Pseudaminobacter soli</name>
    <name type="common">ex Zhang et al. 2022</name>
    <dbReference type="NCBI Taxonomy" id="2831468"/>
    <lineage>
        <taxon>Bacteria</taxon>
        <taxon>Pseudomonadati</taxon>
        <taxon>Pseudomonadota</taxon>
        <taxon>Alphaproteobacteria</taxon>
        <taxon>Hyphomicrobiales</taxon>
        <taxon>Phyllobacteriaceae</taxon>
        <taxon>Pseudaminobacter</taxon>
    </lineage>
</organism>
<evidence type="ECO:0000256" key="7">
    <source>
        <dbReference type="RuleBase" id="RU363032"/>
    </source>
</evidence>
<dbReference type="InterPro" id="IPR050366">
    <property type="entry name" value="BP-dependent_transpt_permease"/>
</dbReference>
<comment type="similarity">
    <text evidence="7">Belongs to the binding-protein-dependent transport system permease family.</text>
</comment>
<comment type="caution">
    <text evidence="9">The sequence shown here is derived from an EMBL/GenBank/DDBJ whole genome shotgun (WGS) entry which is preliminary data.</text>
</comment>
<dbReference type="PANTHER" id="PTHR43386">
    <property type="entry name" value="OLIGOPEPTIDE TRANSPORT SYSTEM PERMEASE PROTEIN APPC"/>
    <property type="match status" value="1"/>
</dbReference>
<keyword evidence="4 7" id="KW-0812">Transmembrane</keyword>
<evidence type="ECO:0000256" key="1">
    <source>
        <dbReference type="ARBA" id="ARBA00004651"/>
    </source>
</evidence>